<dbReference type="Proteomes" id="UP001296921">
    <property type="component" value="Unassembled WGS sequence"/>
</dbReference>
<evidence type="ECO:0008006" key="3">
    <source>
        <dbReference type="Google" id="ProtNLM"/>
    </source>
</evidence>
<protein>
    <recommendedName>
        <fullName evidence="3">GpE family phage tail protein</fullName>
    </recommendedName>
</protein>
<dbReference type="EMBL" id="JADRCR010000020">
    <property type="protein sequence ID" value="MBK5145997.1"/>
    <property type="molecule type" value="Genomic_DNA"/>
</dbReference>
<keyword evidence="2" id="KW-1185">Reference proteome</keyword>
<accession>A0ABS1IWD7</accession>
<comment type="caution">
    <text evidence="1">The sequence shown here is derived from an EMBL/GenBank/DDBJ whole genome shotgun (WGS) entry which is preliminary data.</text>
</comment>
<evidence type="ECO:0000313" key="2">
    <source>
        <dbReference type="Proteomes" id="UP001296921"/>
    </source>
</evidence>
<reference evidence="1 2" key="1">
    <citation type="submission" date="2020-11" db="EMBL/GenBank/DDBJ databases">
        <title>Insectihabitans protaetiae gen. nov. sp. nov. and Insectihabitans allomyrinae sp. nov., isolated from larvae of Protaetia brevitarsis seulensis and Allomyrina dichotoma, respectively.</title>
        <authorList>
            <person name="Lee S.D."/>
            <person name="Byeon Y.-S."/>
            <person name="Kim S.-M."/>
            <person name="Yang H.L."/>
            <person name="Kim I.S."/>
        </authorList>
    </citation>
    <scope>NUCLEOTIDE SEQUENCE [LARGE SCALE GENOMIC DNA]</scope>
    <source>
        <strain evidence="1 2">BWR-B9</strain>
    </source>
</reference>
<gene>
    <name evidence="1" type="ORF">I2494_20220</name>
</gene>
<proteinExistence type="predicted"/>
<name>A0ABS1IWD7_9GAMM</name>
<organism evidence="1 2">
    <name type="scientific">Limnobaculum allomyrinae</name>
    <dbReference type="NCBI Taxonomy" id="2791986"/>
    <lineage>
        <taxon>Bacteria</taxon>
        <taxon>Pseudomonadati</taxon>
        <taxon>Pseudomonadota</taxon>
        <taxon>Gammaproteobacteria</taxon>
        <taxon>Enterobacterales</taxon>
        <taxon>Budviciaceae</taxon>
        <taxon>Limnobaculum</taxon>
    </lineage>
</organism>
<sequence length="37" mass="4438">MTYFFSWGPADAEALTYSRLMWWRKQAERINKVKAGK</sequence>
<evidence type="ECO:0000313" key="1">
    <source>
        <dbReference type="EMBL" id="MBK5145997.1"/>
    </source>
</evidence>